<reference evidence="2 3" key="1">
    <citation type="journal article" date="2024" name="G3 (Bethesda)">
        <title>Genome assembly of Hibiscus sabdariffa L. provides insights into metabolisms of medicinal natural products.</title>
        <authorList>
            <person name="Kim T."/>
        </authorList>
    </citation>
    <scope>NUCLEOTIDE SEQUENCE [LARGE SCALE GENOMIC DNA]</scope>
    <source>
        <strain evidence="2">TK-2024</strain>
        <tissue evidence="2">Old leaves</tissue>
    </source>
</reference>
<dbReference type="Pfam" id="PF04177">
    <property type="entry name" value="TAP42"/>
    <property type="match status" value="1"/>
</dbReference>
<feature type="region of interest" description="Disordered" evidence="1">
    <location>
        <begin position="352"/>
        <end position="403"/>
    </location>
</feature>
<evidence type="ECO:0000256" key="1">
    <source>
        <dbReference type="SAM" id="MobiDB-lite"/>
    </source>
</evidence>
<feature type="compositionally biased region" description="Basic and acidic residues" evidence="1">
    <location>
        <begin position="376"/>
        <end position="391"/>
    </location>
</feature>
<dbReference type="PANTHER" id="PTHR10933">
    <property type="entry name" value="IMMUNOGLOBULIN-BINDING PROTEIN 1"/>
    <property type="match status" value="1"/>
</dbReference>
<dbReference type="InterPro" id="IPR007304">
    <property type="entry name" value="TAP46-like"/>
</dbReference>
<dbReference type="InterPro" id="IPR038511">
    <property type="entry name" value="TAP42/TAP46-like_sf"/>
</dbReference>
<feature type="compositionally biased region" description="Acidic residues" evidence="1">
    <location>
        <begin position="366"/>
        <end position="375"/>
    </location>
</feature>
<evidence type="ECO:0000313" key="3">
    <source>
        <dbReference type="Proteomes" id="UP001396334"/>
    </source>
</evidence>
<dbReference type="EMBL" id="JBBPBN010000012">
    <property type="protein sequence ID" value="KAK9028265.1"/>
    <property type="molecule type" value="Genomic_DNA"/>
</dbReference>
<accession>A0ABR2STA7</accession>
<keyword evidence="3" id="KW-1185">Reference proteome</keyword>
<dbReference type="Proteomes" id="UP001396334">
    <property type="component" value="Unassembled WGS sequence"/>
</dbReference>
<evidence type="ECO:0008006" key="4">
    <source>
        <dbReference type="Google" id="ProtNLM"/>
    </source>
</evidence>
<sequence length="403" mass="45504">MGECKVEDMSLAALFEQARKIHLTSTESGAGQDLVKKGCEVLGKCEDMINKLGLFSSNETKDDISTTNLKYLLVPFYLAELTEKLARDERIQILKISQAKLKEFISFCEAMELVPQEELEASSQGASNSFADRRALKIARFRRQRAAEAKLTEIKERKERRGRSTKAAALSTPVEVGEDDQLDDDGEEEREAWLTTISLAICKAFDLLEMLKKEEEMLSAIKEKQLKEGEKEFSEAILDDRTKKAEAWHRDAAARARYTQPATPITCATFAQDVIEGRANVSQAHDHKHQPMIFGPQSLIGGSLTSERERMAAQVFQPAHRMPTMSIEEAGLREMEMMNKWQERNAKMFEEANSAWYKDKPKMGPSEDDDDDDDAAQEKARAWDDWKDDNPRGAGNKKLTPCG</sequence>
<evidence type="ECO:0000313" key="2">
    <source>
        <dbReference type="EMBL" id="KAK9028265.1"/>
    </source>
</evidence>
<dbReference type="PANTHER" id="PTHR10933:SF9">
    <property type="entry name" value="IMMUNOGLOBULIN-BINDING PROTEIN 1"/>
    <property type="match status" value="1"/>
</dbReference>
<proteinExistence type="predicted"/>
<comment type="caution">
    <text evidence="2">The sequence shown here is derived from an EMBL/GenBank/DDBJ whole genome shotgun (WGS) entry which is preliminary data.</text>
</comment>
<dbReference type="Gene3D" id="1.25.40.540">
    <property type="entry name" value="TAP42-like family"/>
    <property type="match status" value="1"/>
</dbReference>
<gene>
    <name evidence="2" type="ORF">V6N11_068072</name>
</gene>
<protein>
    <recommendedName>
        <fullName evidence="4">PP2A regulatory subunit TAP46</fullName>
    </recommendedName>
</protein>
<name>A0ABR2STA7_9ROSI</name>
<feature type="compositionally biased region" description="Acidic residues" evidence="1">
    <location>
        <begin position="176"/>
        <end position="185"/>
    </location>
</feature>
<organism evidence="2 3">
    <name type="scientific">Hibiscus sabdariffa</name>
    <name type="common">roselle</name>
    <dbReference type="NCBI Taxonomy" id="183260"/>
    <lineage>
        <taxon>Eukaryota</taxon>
        <taxon>Viridiplantae</taxon>
        <taxon>Streptophyta</taxon>
        <taxon>Embryophyta</taxon>
        <taxon>Tracheophyta</taxon>
        <taxon>Spermatophyta</taxon>
        <taxon>Magnoliopsida</taxon>
        <taxon>eudicotyledons</taxon>
        <taxon>Gunneridae</taxon>
        <taxon>Pentapetalae</taxon>
        <taxon>rosids</taxon>
        <taxon>malvids</taxon>
        <taxon>Malvales</taxon>
        <taxon>Malvaceae</taxon>
        <taxon>Malvoideae</taxon>
        <taxon>Hibiscus</taxon>
    </lineage>
</organism>
<feature type="region of interest" description="Disordered" evidence="1">
    <location>
        <begin position="153"/>
        <end position="185"/>
    </location>
</feature>